<reference evidence="4" key="1">
    <citation type="journal article" date="2015" name="PLoS Genet.">
        <title>Genome Sequence and Transcriptome Analyses of Chrysochromulina tobin: Metabolic Tools for Enhanced Algal Fitness in the Prominent Order Prymnesiales (Haptophyceae).</title>
        <authorList>
            <person name="Hovde B.T."/>
            <person name="Deodato C.R."/>
            <person name="Hunsperger H.M."/>
            <person name="Ryken S.A."/>
            <person name="Yost W."/>
            <person name="Jha R.K."/>
            <person name="Patterson J."/>
            <person name="Monnat R.J. Jr."/>
            <person name="Barlow S.B."/>
            <person name="Starkenburg S.R."/>
            <person name="Cattolico R.A."/>
        </authorList>
    </citation>
    <scope>NUCLEOTIDE SEQUENCE</scope>
    <source>
        <strain evidence="4">CCMP291</strain>
    </source>
</reference>
<evidence type="ECO:0000256" key="2">
    <source>
        <dbReference type="SAM" id="MobiDB-lite"/>
    </source>
</evidence>
<name>A0A0M0JN26_9EUKA</name>
<keyword evidence="1" id="KW-0175">Coiled coil</keyword>
<sequence>MVRLQAVQDARTQALKDQKALIDSAVATVTTKAEAALAEAEQKATLRLLAAVTAVREQAAGDAAALIESKEREAAADRVACLAAAEVETRRQVECAVELALNEQRECHKRALELERRAEEEVRRAEEEERAMCAHKVRLEHEAAVSTAVSTALSAAVSAALAEHAERETQRARLQAKEAEEAQRQAVAEAVSNATCLAAKKHEEELQSLLSADGQRANRVAFEAAVASFRLEAEANTLRAVAEAKAEARIELLFAVQDARAEGVAFQATAAAPERGDERRSRPEDLRLVA</sequence>
<feature type="compositionally biased region" description="Basic and acidic residues" evidence="2">
    <location>
        <begin position="274"/>
        <end position="290"/>
    </location>
</feature>
<protein>
    <submittedName>
        <fullName evidence="3">Uncharacterized protein</fullName>
    </submittedName>
</protein>
<evidence type="ECO:0000313" key="4">
    <source>
        <dbReference type="Proteomes" id="UP000037460"/>
    </source>
</evidence>
<dbReference type="AlphaFoldDB" id="A0A0M0JN26"/>
<feature type="coiled-coil region" evidence="1">
    <location>
        <begin position="162"/>
        <end position="189"/>
    </location>
</feature>
<keyword evidence="4" id="KW-1185">Reference proteome</keyword>
<gene>
    <name evidence="3" type="ORF">Ctob_013041</name>
</gene>
<comment type="caution">
    <text evidence="3">The sequence shown here is derived from an EMBL/GenBank/DDBJ whole genome shotgun (WGS) entry which is preliminary data.</text>
</comment>
<dbReference type="EMBL" id="JWZX01002675">
    <property type="protein sequence ID" value="KOO27732.1"/>
    <property type="molecule type" value="Genomic_DNA"/>
</dbReference>
<evidence type="ECO:0000256" key="1">
    <source>
        <dbReference type="SAM" id="Coils"/>
    </source>
</evidence>
<accession>A0A0M0JN26</accession>
<organism evidence="3 4">
    <name type="scientific">Chrysochromulina tobinii</name>
    <dbReference type="NCBI Taxonomy" id="1460289"/>
    <lineage>
        <taxon>Eukaryota</taxon>
        <taxon>Haptista</taxon>
        <taxon>Haptophyta</taxon>
        <taxon>Prymnesiophyceae</taxon>
        <taxon>Prymnesiales</taxon>
        <taxon>Chrysochromulinaceae</taxon>
        <taxon>Chrysochromulina</taxon>
    </lineage>
</organism>
<evidence type="ECO:0000313" key="3">
    <source>
        <dbReference type="EMBL" id="KOO27732.1"/>
    </source>
</evidence>
<proteinExistence type="predicted"/>
<dbReference type="Proteomes" id="UP000037460">
    <property type="component" value="Unassembled WGS sequence"/>
</dbReference>
<feature type="region of interest" description="Disordered" evidence="2">
    <location>
        <begin position="269"/>
        <end position="290"/>
    </location>
</feature>